<dbReference type="Pfam" id="PF01963">
    <property type="entry name" value="TraB_PrgY_gumN"/>
    <property type="match status" value="1"/>
</dbReference>
<proteinExistence type="predicted"/>
<dbReference type="AlphaFoldDB" id="A0A2T3NGU1"/>
<dbReference type="EMBL" id="PYMA01000019">
    <property type="protein sequence ID" value="PSW13944.1"/>
    <property type="molecule type" value="Genomic_DNA"/>
</dbReference>
<name>A0A2T3NGU1_9GAMM</name>
<evidence type="ECO:0000313" key="1">
    <source>
        <dbReference type="EMBL" id="PSW13944.1"/>
    </source>
</evidence>
<dbReference type="PANTHER" id="PTHR40590">
    <property type="entry name" value="CYTOPLASMIC PROTEIN-RELATED"/>
    <property type="match status" value="1"/>
</dbReference>
<dbReference type="CDD" id="cd14789">
    <property type="entry name" value="Tiki"/>
    <property type="match status" value="1"/>
</dbReference>
<accession>A0A2T3NGU1</accession>
<dbReference type="PANTHER" id="PTHR40590:SF1">
    <property type="entry name" value="CYTOPLASMIC PROTEIN"/>
    <property type="match status" value="1"/>
</dbReference>
<dbReference type="RefSeq" id="WP_036823784.1">
    <property type="nucleotide sequence ID" value="NZ_JGVO01000488.1"/>
</dbReference>
<dbReference type="InterPro" id="IPR002816">
    <property type="entry name" value="TraB/PrgY/GumN_fam"/>
</dbReference>
<keyword evidence="2" id="KW-1185">Reference proteome</keyword>
<dbReference type="OrthoDB" id="357294at2"/>
<gene>
    <name evidence="1" type="ORF">C9I98_22225</name>
</gene>
<protein>
    <submittedName>
        <fullName evidence="1">TraB/GumN family protein</fullName>
    </submittedName>
</protein>
<dbReference type="InterPro" id="IPR047111">
    <property type="entry name" value="YbaP-like"/>
</dbReference>
<evidence type="ECO:0000313" key="2">
    <source>
        <dbReference type="Proteomes" id="UP000241771"/>
    </source>
</evidence>
<sequence>MPLSRLTARLTKLFWLLPFITAPAYAEPMVWLAKDQQREFVFFGSIHAGNDSLYPLPKPFHDHWAKADALVVEANILKPSNTRLSPSQPTVLDQLDDSEKEKLAQVVKQTHLSNPTLLNSPPWLAAIQLQMAMAVQAGLSTEQGIDITLLQRAEEDKLPILELESVEQQIAMMEQLDDHGKDLLMSTVNEWEAMQSQLQCLLDAWTAGDHQQLLALFNDSQYSASTDEALIFERNRNWAKTLSSSPQYQQGRFIIVVGALHLFGEQGVPALLRQQGFDVSLLTEGKKSRCHY</sequence>
<dbReference type="Proteomes" id="UP000241771">
    <property type="component" value="Unassembled WGS sequence"/>
</dbReference>
<comment type="caution">
    <text evidence="1">The sequence shown here is derived from an EMBL/GenBank/DDBJ whole genome shotgun (WGS) entry which is preliminary data.</text>
</comment>
<organism evidence="1 2">
    <name type="scientific">Photobacterium sanctipauli</name>
    <dbReference type="NCBI Taxonomy" id="1342794"/>
    <lineage>
        <taxon>Bacteria</taxon>
        <taxon>Pseudomonadati</taxon>
        <taxon>Pseudomonadota</taxon>
        <taxon>Gammaproteobacteria</taxon>
        <taxon>Vibrionales</taxon>
        <taxon>Vibrionaceae</taxon>
        <taxon>Photobacterium</taxon>
    </lineage>
</organism>
<reference evidence="1 2" key="1">
    <citation type="submission" date="2018-01" db="EMBL/GenBank/DDBJ databases">
        <title>Whole genome sequencing of Histamine producing bacteria.</title>
        <authorList>
            <person name="Butler K."/>
        </authorList>
    </citation>
    <scope>NUCLEOTIDE SEQUENCE [LARGE SCALE GENOMIC DNA]</scope>
    <source>
        <strain evidence="1 2">DSM 100436</strain>
    </source>
</reference>